<evidence type="ECO:0000256" key="2">
    <source>
        <dbReference type="ARBA" id="ARBA00022829"/>
    </source>
</evidence>
<dbReference type="Proteomes" id="UP001217500">
    <property type="component" value="Chromosome"/>
</dbReference>
<organism evidence="6 7">
    <name type="scientific">Gimibacter soli</name>
    <dbReference type="NCBI Taxonomy" id="3024400"/>
    <lineage>
        <taxon>Bacteria</taxon>
        <taxon>Pseudomonadati</taxon>
        <taxon>Pseudomonadota</taxon>
        <taxon>Alphaproteobacteria</taxon>
        <taxon>Kordiimonadales</taxon>
        <taxon>Temperatibacteraceae</taxon>
        <taxon>Gimibacter</taxon>
    </lineage>
</organism>
<dbReference type="GO" id="GO:0005694">
    <property type="term" value="C:chromosome"/>
    <property type="evidence" value="ECO:0007669"/>
    <property type="project" value="TreeGrafter"/>
</dbReference>
<dbReference type="RefSeq" id="WP_289504296.1">
    <property type="nucleotide sequence ID" value="NZ_CP116805.1"/>
</dbReference>
<gene>
    <name evidence="6" type="ORF">PH603_02245</name>
</gene>
<dbReference type="InterPro" id="IPR041468">
    <property type="entry name" value="HTH_ParB/Spo0J"/>
</dbReference>
<name>A0AAE9XQX1_9PROT</name>
<dbReference type="Gene3D" id="1.10.10.2830">
    <property type="match status" value="1"/>
</dbReference>
<dbReference type="PANTHER" id="PTHR33375">
    <property type="entry name" value="CHROMOSOME-PARTITIONING PROTEIN PARB-RELATED"/>
    <property type="match status" value="1"/>
</dbReference>
<dbReference type="Pfam" id="PF23552">
    <property type="entry name" value="ParB_C"/>
    <property type="match status" value="1"/>
</dbReference>
<evidence type="ECO:0000256" key="4">
    <source>
        <dbReference type="ARBA" id="ARBA00025472"/>
    </source>
</evidence>
<evidence type="ECO:0000256" key="1">
    <source>
        <dbReference type="ARBA" id="ARBA00006295"/>
    </source>
</evidence>
<sequence>MQLGAKPKKGLGKGLSALLADDRPQVVAAQAAIGDASRRVLPIAFLERNNAQPRNRFDDAAIAELTASIKEKGVLQPILVRPMGGDRFQIVAGERRWRAAQKAGIHEVPVVVRELSDSEVLEIAIVENVQRQDLSAIEEATAYKRLIDEFGHTQETAAEIVGKSRSHVANLMRLLLLPTSVQDMVNAGAISMGHARALIGAADAEEIAKRIVKEGLSVRQTEVLANEAKGRPAAPKARGLSGTGKAKDADTVALEKDLSAATGMKVTIEHGGGADGEGGVVTIRYETLDQLDDLCGRLGVCGI</sequence>
<dbReference type="AlphaFoldDB" id="A0AAE9XQX1"/>
<dbReference type="Pfam" id="PF02195">
    <property type="entry name" value="ParB_N"/>
    <property type="match status" value="1"/>
</dbReference>
<dbReference type="InterPro" id="IPR003115">
    <property type="entry name" value="ParB_N"/>
</dbReference>
<dbReference type="SMART" id="SM00470">
    <property type="entry name" value="ParB"/>
    <property type="match status" value="1"/>
</dbReference>
<dbReference type="GO" id="GO:0007059">
    <property type="term" value="P:chromosome segregation"/>
    <property type="evidence" value="ECO:0007669"/>
    <property type="project" value="UniProtKB-KW"/>
</dbReference>
<dbReference type="KEGG" id="gso:PH603_02245"/>
<dbReference type="InterPro" id="IPR004437">
    <property type="entry name" value="ParB/RepB/Spo0J"/>
</dbReference>
<dbReference type="InterPro" id="IPR057240">
    <property type="entry name" value="ParB_dimer_C"/>
</dbReference>
<dbReference type="InterPro" id="IPR036086">
    <property type="entry name" value="ParB/Sulfiredoxin_sf"/>
</dbReference>
<dbReference type="CDD" id="cd16393">
    <property type="entry name" value="SPO0J_N"/>
    <property type="match status" value="1"/>
</dbReference>
<dbReference type="NCBIfam" id="TIGR00180">
    <property type="entry name" value="parB_part"/>
    <property type="match status" value="1"/>
</dbReference>
<accession>A0AAE9XQX1</accession>
<dbReference type="PANTHER" id="PTHR33375:SF1">
    <property type="entry name" value="CHROMOSOME-PARTITIONING PROTEIN PARB-RELATED"/>
    <property type="match status" value="1"/>
</dbReference>
<reference evidence="6" key="1">
    <citation type="submission" date="2023-01" db="EMBL/GenBank/DDBJ databases">
        <title>The genome sequence of Kordiimonadaceae bacterium 6D33.</title>
        <authorList>
            <person name="Liu Y."/>
        </authorList>
    </citation>
    <scope>NUCLEOTIDE SEQUENCE</scope>
    <source>
        <strain evidence="6">6D33</strain>
    </source>
</reference>
<comment type="function">
    <text evidence="4">Involved in chromosome partition. Localize to both poles of the predivisional cell following completion of DNA replication. Binds to the DNA origin of replication.</text>
</comment>
<evidence type="ECO:0000313" key="6">
    <source>
        <dbReference type="EMBL" id="WCL54577.1"/>
    </source>
</evidence>
<keyword evidence="3" id="KW-0238">DNA-binding</keyword>
<protein>
    <submittedName>
        <fullName evidence="6">ParB/RepB/Spo0J family partition protein</fullName>
    </submittedName>
</protein>
<keyword evidence="2" id="KW-0159">Chromosome partition</keyword>
<dbReference type="SUPFAM" id="SSF110849">
    <property type="entry name" value="ParB/Sulfiredoxin"/>
    <property type="match status" value="1"/>
</dbReference>
<dbReference type="InterPro" id="IPR050336">
    <property type="entry name" value="Chromosome_partition/occlusion"/>
</dbReference>
<dbReference type="FunFam" id="1.10.10.2830:FF:000001">
    <property type="entry name" value="Chromosome partitioning protein ParB"/>
    <property type="match status" value="1"/>
</dbReference>
<dbReference type="GO" id="GO:0003677">
    <property type="term" value="F:DNA binding"/>
    <property type="evidence" value="ECO:0007669"/>
    <property type="project" value="UniProtKB-KW"/>
</dbReference>
<evidence type="ECO:0000313" key="7">
    <source>
        <dbReference type="Proteomes" id="UP001217500"/>
    </source>
</evidence>
<dbReference type="SUPFAM" id="SSF109709">
    <property type="entry name" value="KorB DNA-binding domain-like"/>
    <property type="match status" value="1"/>
</dbReference>
<dbReference type="FunFam" id="3.90.1530.30:FF:000001">
    <property type="entry name" value="Chromosome partitioning protein ParB"/>
    <property type="match status" value="1"/>
</dbReference>
<proteinExistence type="inferred from homology"/>
<evidence type="ECO:0000256" key="3">
    <source>
        <dbReference type="ARBA" id="ARBA00023125"/>
    </source>
</evidence>
<keyword evidence="7" id="KW-1185">Reference proteome</keyword>
<feature type="domain" description="ParB-like N-terminal" evidence="5">
    <location>
        <begin position="39"/>
        <end position="129"/>
    </location>
</feature>
<comment type="similarity">
    <text evidence="1">Belongs to the ParB family.</text>
</comment>
<dbReference type="GO" id="GO:0045881">
    <property type="term" value="P:positive regulation of sporulation resulting in formation of a cellular spore"/>
    <property type="evidence" value="ECO:0007669"/>
    <property type="project" value="TreeGrafter"/>
</dbReference>
<dbReference type="EMBL" id="CP116805">
    <property type="protein sequence ID" value="WCL54577.1"/>
    <property type="molecule type" value="Genomic_DNA"/>
</dbReference>
<dbReference type="Pfam" id="PF17762">
    <property type="entry name" value="HTH_ParB"/>
    <property type="match status" value="1"/>
</dbReference>
<dbReference type="Gene3D" id="3.90.1530.30">
    <property type="match status" value="1"/>
</dbReference>
<evidence type="ECO:0000259" key="5">
    <source>
        <dbReference type="SMART" id="SM00470"/>
    </source>
</evidence>